<dbReference type="Proteomes" id="UP000599109">
    <property type="component" value="Unassembled WGS sequence"/>
</dbReference>
<accession>A0A937CSI7</accession>
<comment type="caution">
    <text evidence="2">The sequence shown here is derived from an EMBL/GenBank/DDBJ whole genome shotgun (WGS) entry which is preliminary data.</text>
</comment>
<dbReference type="AlphaFoldDB" id="A0A937CSI7"/>
<protein>
    <submittedName>
        <fullName evidence="2">Uncharacterized protein</fullName>
    </submittedName>
</protein>
<proteinExistence type="predicted"/>
<keyword evidence="3" id="KW-1185">Reference proteome</keyword>
<dbReference type="EMBL" id="JAEQNE010000001">
    <property type="protein sequence ID" value="MBL0390543.1"/>
    <property type="molecule type" value="Genomic_DNA"/>
</dbReference>
<name>A0A937CSI7_9BURK</name>
<organism evidence="2 3">
    <name type="scientific">Ramlibacter monticola</name>
    <dbReference type="NCBI Taxonomy" id="1926872"/>
    <lineage>
        <taxon>Bacteria</taxon>
        <taxon>Pseudomonadati</taxon>
        <taxon>Pseudomonadota</taxon>
        <taxon>Betaproteobacteria</taxon>
        <taxon>Burkholderiales</taxon>
        <taxon>Comamonadaceae</taxon>
        <taxon>Ramlibacter</taxon>
    </lineage>
</organism>
<feature type="region of interest" description="Disordered" evidence="1">
    <location>
        <begin position="158"/>
        <end position="177"/>
    </location>
</feature>
<evidence type="ECO:0000313" key="2">
    <source>
        <dbReference type="EMBL" id="MBL0390543.1"/>
    </source>
</evidence>
<sequence length="177" mass="18651">MDPITIAMGLAQFAPAIVKWLTGSDKAEQAAGAVVEIAKQVTGKGTGDEALAAVTADPALAIQFRTALMQNEADLDKAYLADRQDARMRDIAFLQAGKVNARANAMVAMDAIGLIACLVVLTLFRKEIPGEVVGLLSTIAGIFGLCLRDAHQFEFGSSRGSKDSSEALRQIATRQGS</sequence>
<dbReference type="RefSeq" id="WP_201673138.1">
    <property type="nucleotide sequence ID" value="NZ_JAEQNE010000001.1"/>
</dbReference>
<reference evidence="2 3" key="1">
    <citation type="journal article" date="2017" name="Int. J. Syst. Evol. Microbiol.">
        <title>Ramlibacter monticola sp. nov., isolated from forest soil.</title>
        <authorList>
            <person name="Chaudhary D.K."/>
            <person name="Kim J."/>
        </authorList>
    </citation>
    <scope>NUCLEOTIDE SEQUENCE [LARGE SCALE GENOMIC DNA]</scope>
    <source>
        <strain evidence="2 3">KACC 19175</strain>
    </source>
</reference>
<evidence type="ECO:0000313" key="3">
    <source>
        <dbReference type="Proteomes" id="UP000599109"/>
    </source>
</evidence>
<gene>
    <name evidence="2" type="ORF">JJ685_05245</name>
</gene>
<evidence type="ECO:0000256" key="1">
    <source>
        <dbReference type="SAM" id="MobiDB-lite"/>
    </source>
</evidence>